<dbReference type="Proteomes" id="UP000532121">
    <property type="component" value="Unassembled WGS sequence"/>
</dbReference>
<reference evidence="5 6" key="1">
    <citation type="submission" date="2020-04" db="EMBL/GenBank/DDBJ databases">
        <title>MicrobeNet Type strains.</title>
        <authorList>
            <person name="Nicholson A.C."/>
        </authorList>
    </citation>
    <scope>NUCLEOTIDE SEQUENCE [LARGE SCALE GENOMIC DNA]</scope>
    <source>
        <strain evidence="5 6">DSM 22768</strain>
    </source>
</reference>
<dbReference type="PANTHER" id="PTHR44846:SF1">
    <property type="entry name" value="MANNOSYL-D-GLYCERATE TRANSPORT_METABOLISM SYSTEM REPRESSOR MNGR-RELATED"/>
    <property type="match status" value="1"/>
</dbReference>
<dbReference type="RefSeq" id="WP_003088210.1">
    <property type="nucleotide sequence ID" value="NZ_CP043405.1"/>
</dbReference>
<gene>
    <name evidence="5" type="ORF">HHO37_00465</name>
</gene>
<dbReference type="GO" id="GO:0003677">
    <property type="term" value="F:DNA binding"/>
    <property type="evidence" value="ECO:0007669"/>
    <property type="project" value="UniProtKB-KW"/>
</dbReference>
<dbReference type="GO" id="GO:0003700">
    <property type="term" value="F:DNA-binding transcription factor activity"/>
    <property type="evidence" value="ECO:0007669"/>
    <property type="project" value="InterPro"/>
</dbReference>
<sequence>MLPAYIRIHDQIKKEIDEGLWKIGTRLPSERDLAERFEVSRMTLRQAVTLLVEEGILERRVGSGTYVASSRVQEKMRGTTSFTEIVKSQGKTPSTKVVSYKRVHPSEQEIKFLDVKPNTYVIRMERVRYADDIPVVFEVAAIPEKIIKNFKKEEISKHFFQTLTDNGFVIGKSQQTISASNASEMTADYLAIPRGHAVLSLTQISFFEDGTPFEYVRSQYVGDRFEFYLENK</sequence>
<keyword evidence="3" id="KW-0804">Transcription</keyword>
<dbReference type="SMART" id="SM00345">
    <property type="entry name" value="HTH_GNTR"/>
    <property type="match status" value="1"/>
</dbReference>
<dbReference type="Pfam" id="PF07702">
    <property type="entry name" value="UTRA"/>
    <property type="match status" value="1"/>
</dbReference>
<organism evidence="5 6">
    <name type="scientific">Streptococcus ratti</name>
    <dbReference type="NCBI Taxonomy" id="1341"/>
    <lineage>
        <taxon>Bacteria</taxon>
        <taxon>Bacillati</taxon>
        <taxon>Bacillota</taxon>
        <taxon>Bacilli</taxon>
        <taxon>Lactobacillales</taxon>
        <taxon>Streptococcaceae</taxon>
        <taxon>Streptococcus</taxon>
    </lineage>
</organism>
<comment type="caution">
    <text evidence="5">The sequence shown here is derived from an EMBL/GenBank/DDBJ whole genome shotgun (WGS) entry which is preliminary data.</text>
</comment>
<dbReference type="CDD" id="cd07377">
    <property type="entry name" value="WHTH_GntR"/>
    <property type="match status" value="1"/>
</dbReference>
<proteinExistence type="predicted"/>
<evidence type="ECO:0000313" key="6">
    <source>
        <dbReference type="Proteomes" id="UP000532121"/>
    </source>
</evidence>
<dbReference type="AlphaFoldDB" id="A0A7X9QGJ7"/>
<dbReference type="EMBL" id="JABASA010000001">
    <property type="protein sequence ID" value="NMD48175.1"/>
    <property type="molecule type" value="Genomic_DNA"/>
</dbReference>
<dbReference type="PANTHER" id="PTHR44846">
    <property type="entry name" value="MANNOSYL-D-GLYCERATE TRANSPORT/METABOLISM SYSTEM REPRESSOR MNGR-RELATED"/>
    <property type="match status" value="1"/>
</dbReference>
<evidence type="ECO:0000256" key="1">
    <source>
        <dbReference type="ARBA" id="ARBA00023015"/>
    </source>
</evidence>
<evidence type="ECO:0000259" key="4">
    <source>
        <dbReference type="PROSITE" id="PS50949"/>
    </source>
</evidence>
<dbReference type="SUPFAM" id="SSF46785">
    <property type="entry name" value="Winged helix' DNA-binding domain"/>
    <property type="match status" value="1"/>
</dbReference>
<dbReference type="InterPro" id="IPR011663">
    <property type="entry name" value="UTRA"/>
</dbReference>
<dbReference type="InterPro" id="IPR036390">
    <property type="entry name" value="WH_DNA-bd_sf"/>
</dbReference>
<dbReference type="GO" id="GO:0045892">
    <property type="term" value="P:negative regulation of DNA-templated transcription"/>
    <property type="evidence" value="ECO:0007669"/>
    <property type="project" value="TreeGrafter"/>
</dbReference>
<dbReference type="PROSITE" id="PS50949">
    <property type="entry name" value="HTH_GNTR"/>
    <property type="match status" value="1"/>
</dbReference>
<dbReference type="InterPro" id="IPR000524">
    <property type="entry name" value="Tscrpt_reg_HTH_GntR"/>
</dbReference>
<dbReference type="InterPro" id="IPR036388">
    <property type="entry name" value="WH-like_DNA-bd_sf"/>
</dbReference>
<feature type="domain" description="HTH gntR-type" evidence="4">
    <location>
        <begin position="2"/>
        <end position="70"/>
    </location>
</feature>
<evidence type="ECO:0000256" key="3">
    <source>
        <dbReference type="ARBA" id="ARBA00023163"/>
    </source>
</evidence>
<dbReference type="SMART" id="SM00866">
    <property type="entry name" value="UTRA"/>
    <property type="match status" value="1"/>
</dbReference>
<dbReference type="Gene3D" id="3.40.1410.10">
    <property type="entry name" value="Chorismate lyase-like"/>
    <property type="match status" value="1"/>
</dbReference>
<evidence type="ECO:0000313" key="5">
    <source>
        <dbReference type="EMBL" id="NMD48175.1"/>
    </source>
</evidence>
<accession>A0A7X9QGJ7</accession>
<dbReference type="InterPro" id="IPR050679">
    <property type="entry name" value="Bact_HTH_transcr_reg"/>
</dbReference>
<dbReference type="PRINTS" id="PR00035">
    <property type="entry name" value="HTHGNTR"/>
</dbReference>
<name>A0A7X9QGJ7_STRRT</name>
<evidence type="ECO:0000256" key="2">
    <source>
        <dbReference type="ARBA" id="ARBA00023125"/>
    </source>
</evidence>
<keyword evidence="1" id="KW-0805">Transcription regulation</keyword>
<dbReference type="Pfam" id="PF00392">
    <property type="entry name" value="GntR"/>
    <property type="match status" value="1"/>
</dbReference>
<dbReference type="SUPFAM" id="SSF64288">
    <property type="entry name" value="Chorismate lyase-like"/>
    <property type="match status" value="1"/>
</dbReference>
<protein>
    <submittedName>
        <fullName evidence="5">GntR family transcriptional regulator</fullName>
    </submittedName>
</protein>
<dbReference type="InterPro" id="IPR028978">
    <property type="entry name" value="Chorismate_lyase_/UTRA_dom_sf"/>
</dbReference>
<dbReference type="Gene3D" id="1.10.10.10">
    <property type="entry name" value="Winged helix-like DNA-binding domain superfamily/Winged helix DNA-binding domain"/>
    <property type="match status" value="1"/>
</dbReference>
<keyword evidence="2" id="KW-0238">DNA-binding</keyword>
<dbReference type="FunFam" id="1.10.10.10:FF:000079">
    <property type="entry name" value="GntR family transcriptional regulator"/>
    <property type="match status" value="1"/>
</dbReference>